<dbReference type="Gene3D" id="2.60.40.1850">
    <property type="match status" value="1"/>
</dbReference>
<evidence type="ECO:0000256" key="2">
    <source>
        <dbReference type="SAM" id="MobiDB-lite"/>
    </source>
</evidence>
<protein>
    <submittedName>
        <fullName evidence="5">S-layer homology domain-containing protein</fullName>
    </submittedName>
</protein>
<dbReference type="Gene3D" id="1.20.1270.90">
    <property type="entry name" value="AF1782-like"/>
    <property type="match status" value="6"/>
</dbReference>
<dbReference type="InterPro" id="IPR037250">
    <property type="entry name" value="NEAT_dom_sf"/>
</dbReference>
<gene>
    <name evidence="5" type="ORF">PV361_06135</name>
</gene>
<dbReference type="RefSeq" id="WP_332087386.1">
    <property type="nucleotide sequence ID" value="NZ_JARBCY010000044.1"/>
</dbReference>
<feature type="region of interest" description="Disordered" evidence="2">
    <location>
        <begin position="1351"/>
        <end position="1376"/>
    </location>
</feature>
<dbReference type="InterPro" id="IPR001119">
    <property type="entry name" value="SLH_dom"/>
</dbReference>
<evidence type="ECO:0000313" key="5">
    <source>
        <dbReference type="EMBL" id="MEF3318275.1"/>
    </source>
</evidence>
<dbReference type="PANTHER" id="PTHR43308:SF5">
    <property type="entry name" value="S-LAYER PROTEIN _ PEPTIDOGLYCAN ENDO-BETA-N-ACETYLGLUCOSAMINIDASE"/>
    <property type="match status" value="1"/>
</dbReference>
<dbReference type="InterPro" id="IPR051465">
    <property type="entry name" value="Cell_Envelope_Struct_Comp"/>
</dbReference>
<feature type="compositionally biased region" description="Pro residues" evidence="2">
    <location>
        <begin position="1357"/>
        <end position="1373"/>
    </location>
</feature>
<evidence type="ECO:0000256" key="1">
    <source>
        <dbReference type="SAM" id="Coils"/>
    </source>
</evidence>
<dbReference type="Pfam" id="PF00395">
    <property type="entry name" value="SLH"/>
    <property type="match status" value="3"/>
</dbReference>
<evidence type="ECO:0000313" key="6">
    <source>
        <dbReference type="Proteomes" id="UP001328425"/>
    </source>
</evidence>
<keyword evidence="6" id="KW-1185">Reference proteome</keyword>
<keyword evidence="1" id="KW-0175">Coiled coil</keyword>
<dbReference type="Proteomes" id="UP001328425">
    <property type="component" value="Unassembled WGS sequence"/>
</dbReference>
<dbReference type="PROSITE" id="PS51272">
    <property type="entry name" value="SLH"/>
    <property type="match status" value="3"/>
</dbReference>
<feature type="domain" description="SLH" evidence="4">
    <location>
        <begin position="1408"/>
        <end position="1468"/>
    </location>
</feature>
<proteinExistence type="predicted"/>
<feature type="coiled-coil region" evidence="1">
    <location>
        <begin position="854"/>
        <end position="902"/>
    </location>
</feature>
<dbReference type="PANTHER" id="PTHR43308">
    <property type="entry name" value="OUTER MEMBRANE PROTEIN ALPHA-RELATED"/>
    <property type="match status" value="1"/>
</dbReference>
<feature type="domain" description="SLH" evidence="4">
    <location>
        <begin position="1534"/>
        <end position="1589"/>
    </location>
</feature>
<feature type="signal peptide" evidence="3">
    <location>
        <begin position="1"/>
        <end position="24"/>
    </location>
</feature>
<dbReference type="SUPFAM" id="SSF158911">
    <property type="entry name" value="NEAT domain-like"/>
    <property type="match status" value="1"/>
</dbReference>
<comment type="caution">
    <text evidence="5">The sequence shown here is derived from an EMBL/GenBank/DDBJ whole genome shotgun (WGS) entry which is preliminary data.</text>
</comment>
<reference evidence="5 6" key="1">
    <citation type="submission" date="2022-11" db="EMBL/GenBank/DDBJ databases">
        <title>The First Case of Preauricular Fistular Abscess Caused by Peptoniphilus grossensis.</title>
        <authorList>
            <person name="Byun J.-H."/>
        </authorList>
    </citation>
    <scope>NUCLEOTIDE SEQUENCE [LARGE SCALE GENOMIC DNA]</scope>
    <source>
        <strain evidence="5 6">GYB008</strain>
    </source>
</reference>
<accession>A0ABU7XBC0</accession>
<keyword evidence="3" id="KW-0732">Signal</keyword>
<sequence>MNKIKRIISATLVGIMITPSIVSAYPVPQMEEINPVNQNVQLRTPANNVEDGIYTAPVEVAHAYTPGQKSMANNAIEHTAKVVYRGDKVTIELTFNGMNLMGMKGHLTNLFFYRDNKNPKNNNDVIEAEVIKTQLDLGLDGEKHNYPRIFSYTMDKSVFEASDFLWIKVWVDAMDAIGSGPGNPIKPGAGEQNAKIVIDKTKFTKVILNTQDLSNEIAAAKAIEQGKKTEEAFNTLKAAIASAEKVLEEATEQTQLDEAVKTLKAAVKAFNESADKVVPTPLEKEALTKEIAEAKKVEQGKKTDEAFNTLKDAITTAEKVLEEATEQTQLDEAVKTLKAAVKAFNESADKAVPTPLEKEALTKEIAAAKAIEQGKKTEEAFSKLKAAITSAEEVLNSATDQEALNQGVVALKAAVEEFNNSPDKEASSELVKYVKLNVEDGGPTDPKIRNILDDYAEIVKINEKTYLRLTYFSLEKRSNGLDYGTKQLKYSYDESGEKIEAIGKVIESGQNAGEYELSQIDIPIDGKPEVYLFGEFMASTYNNNKIPGKAIVRFSDSDIQGKTLGNIDKYIVSQKGFTQKEGTEKLEFDVEKDGKIYTPYTSLEKGKFKIINHGSGEIAIKIKRNSFLLGDLRHIKYTLDGTEPTADSKDAGLRNENKPAIGFDKYFAIYLSYEDVSHLKDSGGDIKVRFKGFDKDFAQSTESKEITVSFSKEAYDELDAVKDETNNISFKADSSREYCFNSTTVLKVENIKDSEILETFNKLAKDNGASDPMVYKLSFVDNAEIAKLDIDKSWNNEKFPLIKIKIEKEGADKNYYKNTAFYEVVNGKLVQLPYNYLIKKASIKNPDSTYIIGQKNYDTQLKEAKEALQNKMNQIETTINGNSLAEINLKNLLEKAKNLQRITLDNVLALNYEIDRNFEALKNTSNTDSEINKGLAKELVKCINSDIYKEIFTKDFYNQVVEIKNELEKKLQSGADLKDDLLKLDNLFKDPKYALPYKVTSVEIKRQDRDDPSMAGGCFMEEGKILYGKDENYLLLNLKTMSPGFLNAHLLELSVFKDRIDEDKLDVMSIYKYSDVMSGSSKLGIFDKQILVKLPKIEKDTYFIRVANDGMQGAAPGARLKFTAKGELIEDEPQAPLEKEALTKEIAEAKKVEQGKKTDEAFNTLKAAITTAEEVLNSATEQTQLDEAVKTLKAAVKAFNENADKVVPAPLEKEALTKEIAEAKKVEQGKKTDEAFNTLKSAITTAEEVLNSATEQTQLDEAVKTLKAAVKAFNESADKVVPTPLEKEALTKEIAEAKKVEQGKKTDEAFSKLQAAIATAEKVLGEATGQTQLDEAVKTLKAAVKAFNESADKVVPGPTPQPEPKPQPKPSYPSYPIYPWYNHSNKVSTSKTNKNTEIKKEEVKNENLNQGKFTDINGHWANKAINYVVNKGYFAGVSKTEFAPDKPITRGEFVTVLGRMLKIDTSKYSSQRFNDVNSSTYYSPYVTWANEVGIVSGVGEGNFAPDKALTREEMAVIMSKFLKLSNKKPTVKLSTNFKDQGSISPWAKEAVTEMAKLGVVKGMGEGNFSPKTEFTRAQVAQVLYSIENN</sequence>
<dbReference type="EMBL" id="JARBCY010000044">
    <property type="protein sequence ID" value="MEF3318275.1"/>
    <property type="molecule type" value="Genomic_DNA"/>
</dbReference>
<feature type="domain" description="SLH" evidence="4">
    <location>
        <begin position="1469"/>
        <end position="1532"/>
    </location>
</feature>
<evidence type="ECO:0000259" key="4">
    <source>
        <dbReference type="PROSITE" id="PS51272"/>
    </source>
</evidence>
<feature type="chain" id="PRO_5046276407" evidence="3">
    <location>
        <begin position="25"/>
        <end position="1589"/>
    </location>
</feature>
<organism evidence="5 6">
    <name type="scientific">Peptoniphilus grossensis</name>
    <dbReference type="NCBI Taxonomy" id="1465756"/>
    <lineage>
        <taxon>Bacteria</taxon>
        <taxon>Bacillati</taxon>
        <taxon>Bacillota</taxon>
        <taxon>Tissierellia</taxon>
        <taxon>Tissierellales</taxon>
        <taxon>Peptoniphilaceae</taxon>
        <taxon>Peptoniphilus</taxon>
    </lineage>
</organism>
<name>A0ABU7XBC0_9FIRM</name>
<evidence type="ECO:0000256" key="3">
    <source>
        <dbReference type="SAM" id="SignalP"/>
    </source>
</evidence>